<evidence type="ECO:0000313" key="3">
    <source>
        <dbReference type="Proteomes" id="UP000410492"/>
    </source>
</evidence>
<proteinExistence type="predicted"/>
<dbReference type="EMBL" id="CAACVG010007260">
    <property type="protein sequence ID" value="VEN44510.1"/>
    <property type="molecule type" value="Genomic_DNA"/>
</dbReference>
<evidence type="ECO:0000313" key="2">
    <source>
        <dbReference type="EMBL" id="VEN44510.1"/>
    </source>
</evidence>
<dbReference type="Proteomes" id="UP000410492">
    <property type="component" value="Unassembled WGS sequence"/>
</dbReference>
<sequence length="65" mass="6755">MNILKHLISLFILASGIVTVVEPSYGRSCSLSMSSSETSLFSVSGKYSVPSSLACSSTSCSLSES</sequence>
<name>A0A653CBQ6_CALMS</name>
<protein>
    <recommendedName>
        <fullName evidence="4">Secreted protein</fullName>
    </recommendedName>
</protein>
<gene>
    <name evidence="2" type="ORF">CALMAC_LOCUS7272</name>
</gene>
<accession>A0A653CBQ6</accession>
<dbReference type="AlphaFoldDB" id="A0A653CBQ6"/>
<feature type="chain" id="PRO_5024969355" description="Secreted protein" evidence="1">
    <location>
        <begin position="24"/>
        <end position="65"/>
    </location>
</feature>
<organism evidence="2 3">
    <name type="scientific">Callosobruchus maculatus</name>
    <name type="common">Southern cowpea weevil</name>
    <name type="synonym">Pulse bruchid</name>
    <dbReference type="NCBI Taxonomy" id="64391"/>
    <lineage>
        <taxon>Eukaryota</taxon>
        <taxon>Metazoa</taxon>
        <taxon>Ecdysozoa</taxon>
        <taxon>Arthropoda</taxon>
        <taxon>Hexapoda</taxon>
        <taxon>Insecta</taxon>
        <taxon>Pterygota</taxon>
        <taxon>Neoptera</taxon>
        <taxon>Endopterygota</taxon>
        <taxon>Coleoptera</taxon>
        <taxon>Polyphaga</taxon>
        <taxon>Cucujiformia</taxon>
        <taxon>Chrysomeloidea</taxon>
        <taxon>Chrysomelidae</taxon>
        <taxon>Bruchinae</taxon>
        <taxon>Bruchini</taxon>
        <taxon>Callosobruchus</taxon>
    </lineage>
</organism>
<reference evidence="2 3" key="1">
    <citation type="submission" date="2019-01" db="EMBL/GenBank/DDBJ databases">
        <authorList>
            <person name="Sayadi A."/>
        </authorList>
    </citation>
    <scope>NUCLEOTIDE SEQUENCE [LARGE SCALE GENOMIC DNA]</scope>
</reference>
<evidence type="ECO:0000256" key="1">
    <source>
        <dbReference type="SAM" id="SignalP"/>
    </source>
</evidence>
<keyword evidence="1" id="KW-0732">Signal</keyword>
<keyword evidence="3" id="KW-1185">Reference proteome</keyword>
<feature type="signal peptide" evidence="1">
    <location>
        <begin position="1"/>
        <end position="23"/>
    </location>
</feature>
<evidence type="ECO:0008006" key="4">
    <source>
        <dbReference type="Google" id="ProtNLM"/>
    </source>
</evidence>